<dbReference type="EMBL" id="VSSQ01003060">
    <property type="protein sequence ID" value="MPM18839.1"/>
    <property type="molecule type" value="Genomic_DNA"/>
</dbReference>
<organism evidence="1">
    <name type="scientific">bioreactor metagenome</name>
    <dbReference type="NCBI Taxonomy" id="1076179"/>
    <lineage>
        <taxon>unclassified sequences</taxon>
        <taxon>metagenomes</taxon>
        <taxon>ecological metagenomes</taxon>
    </lineage>
</organism>
<proteinExistence type="predicted"/>
<reference evidence="1" key="1">
    <citation type="submission" date="2019-08" db="EMBL/GenBank/DDBJ databases">
        <authorList>
            <person name="Kucharzyk K."/>
            <person name="Murdoch R.W."/>
            <person name="Higgins S."/>
            <person name="Loffler F."/>
        </authorList>
    </citation>
    <scope>NUCLEOTIDE SEQUENCE</scope>
</reference>
<sequence length="85" mass="9214">MAPLNHLLLIGHHVVPQIVKAKLVVGAVGDVCLIGRFFLVPRYPMDDKAYRKPHEAVDFAHPLTVAAGQIIVDCDDVDTLAGECV</sequence>
<name>A0A644XRY4_9ZZZZ</name>
<gene>
    <name evidence="1" type="ORF">SDC9_65256</name>
</gene>
<dbReference type="AlphaFoldDB" id="A0A644XRY4"/>
<comment type="caution">
    <text evidence="1">The sequence shown here is derived from an EMBL/GenBank/DDBJ whole genome shotgun (WGS) entry which is preliminary data.</text>
</comment>
<protein>
    <submittedName>
        <fullName evidence="1">Uncharacterized protein</fullName>
    </submittedName>
</protein>
<evidence type="ECO:0000313" key="1">
    <source>
        <dbReference type="EMBL" id="MPM18839.1"/>
    </source>
</evidence>
<accession>A0A644XRY4</accession>